<dbReference type="PANTHER" id="PTHR16134:SF119">
    <property type="entry name" value="AT02038P-RELATED"/>
    <property type="match status" value="1"/>
</dbReference>
<evidence type="ECO:0000313" key="3">
    <source>
        <dbReference type="EMBL" id="KXZ55902.1"/>
    </source>
</evidence>
<feature type="region of interest" description="Disordered" evidence="2">
    <location>
        <begin position="383"/>
        <end position="406"/>
    </location>
</feature>
<proteinExistence type="predicted"/>
<dbReference type="GO" id="GO:0005930">
    <property type="term" value="C:axoneme"/>
    <property type="evidence" value="ECO:0007669"/>
    <property type="project" value="UniProtKB-SubCell"/>
</dbReference>
<reference evidence="4" key="1">
    <citation type="journal article" date="2016" name="Nat. Commun.">
        <title>The Gonium pectorale genome demonstrates co-option of cell cycle regulation during the evolution of multicellularity.</title>
        <authorList>
            <person name="Hanschen E.R."/>
            <person name="Marriage T.N."/>
            <person name="Ferris P.J."/>
            <person name="Hamaji T."/>
            <person name="Toyoda A."/>
            <person name="Fujiyama A."/>
            <person name="Neme R."/>
            <person name="Noguchi H."/>
            <person name="Minakuchi Y."/>
            <person name="Suzuki M."/>
            <person name="Kawai-Toyooka H."/>
            <person name="Smith D.R."/>
            <person name="Sparks H."/>
            <person name="Anderson J."/>
            <person name="Bakaric R."/>
            <person name="Luria V."/>
            <person name="Karger A."/>
            <person name="Kirschner M.W."/>
            <person name="Durand P.M."/>
            <person name="Michod R.E."/>
            <person name="Nozaki H."/>
            <person name="Olson B.J."/>
        </authorList>
    </citation>
    <scope>NUCLEOTIDE SEQUENCE [LARGE SCALE GENOMIC DNA]</scope>
    <source>
        <strain evidence="4">NIES-2863</strain>
    </source>
</reference>
<protein>
    <recommendedName>
        <fullName evidence="5">F-box domain-containing protein</fullName>
    </recommendedName>
</protein>
<organism evidence="3 4">
    <name type="scientific">Gonium pectorale</name>
    <name type="common">Green alga</name>
    <dbReference type="NCBI Taxonomy" id="33097"/>
    <lineage>
        <taxon>Eukaryota</taxon>
        <taxon>Viridiplantae</taxon>
        <taxon>Chlorophyta</taxon>
        <taxon>core chlorophytes</taxon>
        <taxon>Chlorophyceae</taxon>
        <taxon>CS clade</taxon>
        <taxon>Chlamydomonadales</taxon>
        <taxon>Volvocaceae</taxon>
        <taxon>Gonium</taxon>
    </lineage>
</organism>
<accession>A0A150H1Q4</accession>
<comment type="subcellular location">
    <subcellularLocation>
        <location evidence="1">Cytoplasm</location>
        <location evidence="1">Cytoskeleton</location>
        <location evidence="1">Cilium axoneme</location>
    </subcellularLocation>
</comment>
<dbReference type="EMBL" id="LSYV01000003">
    <property type="protein sequence ID" value="KXZ55902.1"/>
    <property type="molecule type" value="Genomic_DNA"/>
</dbReference>
<evidence type="ECO:0000256" key="1">
    <source>
        <dbReference type="ARBA" id="ARBA00004430"/>
    </source>
</evidence>
<name>A0A150H1Q4_GONPE</name>
<evidence type="ECO:0008006" key="5">
    <source>
        <dbReference type="Google" id="ProtNLM"/>
    </source>
</evidence>
<evidence type="ECO:0000256" key="2">
    <source>
        <dbReference type="SAM" id="MobiDB-lite"/>
    </source>
</evidence>
<dbReference type="Gene3D" id="1.20.1280.50">
    <property type="match status" value="1"/>
</dbReference>
<dbReference type="InterPro" id="IPR036047">
    <property type="entry name" value="F-box-like_dom_sf"/>
</dbReference>
<keyword evidence="4" id="KW-1185">Reference proteome</keyword>
<dbReference type="OrthoDB" id="543192at2759"/>
<dbReference type="Proteomes" id="UP000075714">
    <property type="component" value="Unassembled WGS sequence"/>
</dbReference>
<feature type="compositionally biased region" description="Acidic residues" evidence="2">
    <location>
        <begin position="384"/>
        <end position="399"/>
    </location>
</feature>
<gene>
    <name evidence="3" type="ORF">GPECTOR_2g1453</name>
</gene>
<evidence type="ECO:0000313" key="4">
    <source>
        <dbReference type="Proteomes" id="UP000075714"/>
    </source>
</evidence>
<dbReference type="AlphaFoldDB" id="A0A150H1Q4"/>
<comment type="caution">
    <text evidence="3">The sequence shown here is derived from an EMBL/GenBank/DDBJ whole genome shotgun (WGS) entry which is preliminary data.</text>
</comment>
<sequence length="643" mass="68416">MQAEIPPAGSAAIEPECGWGSLSGDVLAALGSWLPLRDRLAAALTCKHWRTQMTRGLLTGLERLSLRGRFRSGRYEPGWGYCREPAGLFGLSSLERLTSLELLLAAPPGGEDWGVKPTDAYRNTMRWSHRDGELAALTRLRRLVADAELLSPPLLAALPGNSLTQLVMERLPLYNYTRHDDDTNAHYDIELLAGALTHLTAAPAASAVAVAAAAARAAEADPLTGPVEVHLDFMGGTYGRDPRFVAQLALRDDLLEALSGVEGLTKLDLQFCHGGAGNLKRLSQLTALTALGLRCSPACHVSLDPWDMGAIAGSCRALTSLALHLPAECLTPAALAALELAPALRQLELVAHTHVRQVPYSRWDVRGRLLRIVQRERVCCAAAGEDEDEDEGGDGEEGSGEPSRTWAHAAGSAAAATAASELVGSLLQPLLFLQELFVALSEVDEVRHALKSEAEWRARQSAAAGGGAAAALPALPPWVLLPSDVPPEDEPDHAAAAAAAFFAAATARGRRAAPRALPQPPPISLDAFDRDQLLRLRSLLLREDLVTGPAFLLDQWAPGALERLSLRGFKGLAFGAGNGGGGGRCVVTGVPLRPRCRRLPQLREIEVAAESEEAAVALQSAIEAWVAEDPERAPQLEKVDVIL</sequence>
<dbReference type="Gene3D" id="3.80.10.10">
    <property type="entry name" value="Ribonuclease Inhibitor"/>
    <property type="match status" value="1"/>
</dbReference>
<dbReference type="SUPFAM" id="SSF81383">
    <property type="entry name" value="F-box domain"/>
    <property type="match status" value="1"/>
</dbReference>
<dbReference type="InterPro" id="IPR032675">
    <property type="entry name" value="LRR_dom_sf"/>
</dbReference>
<dbReference type="PANTHER" id="PTHR16134">
    <property type="entry name" value="F-BOX/TPR REPEAT PROTEIN POF3"/>
    <property type="match status" value="1"/>
</dbReference>